<dbReference type="AlphaFoldDB" id="A0A081KFP8"/>
<name>A0A081KFP8_9GAMM</name>
<dbReference type="Proteomes" id="UP000027997">
    <property type="component" value="Unassembled WGS sequence"/>
</dbReference>
<dbReference type="Gene3D" id="2.40.128.130">
    <property type="entry name" value="Autotransporter beta-domain"/>
    <property type="match status" value="1"/>
</dbReference>
<dbReference type="InterPro" id="IPR005546">
    <property type="entry name" value="Autotransporte_beta"/>
</dbReference>
<dbReference type="InterPro" id="IPR006315">
    <property type="entry name" value="OM_autotransptr_brl_dom"/>
</dbReference>
<reference evidence="2 3" key="1">
    <citation type="submission" date="2014-06" db="EMBL/GenBank/DDBJ databases">
        <title>Whole Genome Sequences of Three Symbiotic Endozoicomonas Bacteria.</title>
        <authorList>
            <person name="Neave M.J."/>
            <person name="Apprill A."/>
            <person name="Voolstra C.R."/>
        </authorList>
    </citation>
    <scope>NUCLEOTIDE SEQUENCE [LARGE SCALE GENOMIC DNA]</scope>
    <source>
        <strain evidence="2 3">DSM 22380</strain>
    </source>
</reference>
<feature type="domain" description="Autotransporter" evidence="1">
    <location>
        <begin position="1"/>
        <end position="208"/>
    </location>
</feature>
<evidence type="ECO:0000313" key="3">
    <source>
        <dbReference type="Proteomes" id="UP000027997"/>
    </source>
</evidence>
<organism evidence="2 3">
    <name type="scientific">Endozoicomonas elysicola</name>
    <dbReference type="NCBI Taxonomy" id="305900"/>
    <lineage>
        <taxon>Bacteria</taxon>
        <taxon>Pseudomonadati</taxon>
        <taxon>Pseudomonadota</taxon>
        <taxon>Gammaproteobacteria</taxon>
        <taxon>Oceanospirillales</taxon>
        <taxon>Endozoicomonadaceae</taxon>
        <taxon>Endozoicomonas</taxon>
    </lineage>
</organism>
<sequence length="208" mass="22825">MSLYGGLNKDRYFATAAVNAGYSSFVSTRTIGESTGYSGNTKAEGNFSAMNIALRMNAGANFELGMFSVQPLVAAELNHLKVSDYEESRSVAALGYDDQSVSQMKLGGGLNVSTKIELDSATFSPSLMVMGWYDFNADDEQIDAYILADETVQLDIDTVSGASEERYELLAALDYHMSYKGKLGIALGHHIEHDYSDTKLQFQYQYSF</sequence>
<dbReference type="SUPFAM" id="SSF103515">
    <property type="entry name" value="Autotransporter"/>
    <property type="match status" value="1"/>
</dbReference>
<dbReference type="EMBL" id="JOJP01000001">
    <property type="protein sequence ID" value="KEI72974.1"/>
    <property type="molecule type" value="Genomic_DNA"/>
</dbReference>
<dbReference type="STRING" id="305900.GV64_21635"/>
<dbReference type="Pfam" id="PF03797">
    <property type="entry name" value="Autotransporter"/>
    <property type="match status" value="1"/>
</dbReference>
<dbReference type="eggNOG" id="COG4625">
    <property type="taxonomic scope" value="Bacteria"/>
</dbReference>
<protein>
    <recommendedName>
        <fullName evidence="1">Autotransporter domain-containing protein</fullName>
    </recommendedName>
</protein>
<evidence type="ECO:0000259" key="1">
    <source>
        <dbReference type="PROSITE" id="PS51208"/>
    </source>
</evidence>
<comment type="caution">
    <text evidence="2">The sequence shown here is derived from an EMBL/GenBank/DDBJ whole genome shotgun (WGS) entry which is preliminary data.</text>
</comment>
<keyword evidence="3" id="KW-1185">Reference proteome</keyword>
<proteinExistence type="predicted"/>
<accession>A0A081KFP8</accession>
<dbReference type="GO" id="GO:0019867">
    <property type="term" value="C:outer membrane"/>
    <property type="evidence" value="ECO:0007669"/>
    <property type="project" value="InterPro"/>
</dbReference>
<dbReference type="InterPro" id="IPR036709">
    <property type="entry name" value="Autotransporte_beta_dom_sf"/>
</dbReference>
<dbReference type="NCBIfam" id="TIGR01414">
    <property type="entry name" value="autotrans_barl"/>
    <property type="match status" value="1"/>
</dbReference>
<evidence type="ECO:0000313" key="2">
    <source>
        <dbReference type="EMBL" id="KEI72974.1"/>
    </source>
</evidence>
<dbReference type="PROSITE" id="PS51208">
    <property type="entry name" value="AUTOTRANSPORTER"/>
    <property type="match status" value="1"/>
</dbReference>
<gene>
    <name evidence="2" type="ORF">GV64_21635</name>
</gene>
<dbReference type="RefSeq" id="WP_020581678.1">
    <property type="nucleotide sequence ID" value="NZ_JOJP01000001.1"/>
</dbReference>